<name>A0A2N0P2A3_9GLOM</name>
<sequence>MTASGTEICNVDRRREQSIGVRPRRSEGKANHKAGKKCYFTTPSARSKAEAVTCNDREHRGEVPKSKKVSGFYIKARVREFKNGEIRLSPSVDIYDIVPKGSYMYALVLPKGQYLMLRHLREECFKLQASRHIVHNNIILALLITRMNPNNF</sequence>
<accession>A0A2N0P2A3</accession>
<dbReference type="EMBL" id="LLXJ01001738">
    <property type="protein sequence ID" value="PKC00959.1"/>
    <property type="molecule type" value="Genomic_DNA"/>
</dbReference>
<organism evidence="2 3">
    <name type="scientific">Rhizophagus irregularis</name>
    <dbReference type="NCBI Taxonomy" id="588596"/>
    <lineage>
        <taxon>Eukaryota</taxon>
        <taxon>Fungi</taxon>
        <taxon>Fungi incertae sedis</taxon>
        <taxon>Mucoromycota</taxon>
        <taxon>Glomeromycotina</taxon>
        <taxon>Glomeromycetes</taxon>
        <taxon>Glomerales</taxon>
        <taxon>Glomeraceae</taxon>
        <taxon>Rhizophagus</taxon>
    </lineage>
</organism>
<dbReference type="Proteomes" id="UP000232722">
    <property type="component" value="Unassembled WGS sequence"/>
</dbReference>
<dbReference type="VEuPathDB" id="FungiDB:FUN_012745"/>
<reference evidence="2 3" key="2">
    <citation type="submission" date="2017-09" db="EMBL/GenBank/DDBJ databases">
        <title>Extensive intraspecific genome diversity in a model arbuscular mycorrhizal fungus.</title>
        <authorList>
            <person name="Chen E.C."/>
            <person name="Morin E."/>
            <person name="Beaudet D."/>
            <person name="Noel J."/>
            <person name="Ndikumana S."/>
            <person name="Charron P."/>
            <person name="St-Onge C."/>
            <person name="Giorgi J."/>
            <person name="Grigoriev I.V."/>
            <person name="Roux C."/>
            <person name="Martin F.M."/>
            <person name="Corradi N."/>
        </authorList>
    </citation>
    <scope>NUCLEOTIDE SEQUENCE [LARGE SCALE GENOMIC DNA]</scope>
    <source>
        <strain evidence="2 3">A5</strain>
    </source>
</reference>
<comment type="caution">
    <text evidence="2">The sequence shown here is derived from an EMBL/GenBank/DDBJ whole genome shotgun (WGS) entry which is preliminary data.</text>
</comment>
<reference evidence="2 3" key="1">
    <citation type="submission" date="2016-04" db="EMBL/GenBank/DDBJ databases">
        <title>Genome analyses suggest a sexual origin of heterokaryosis in a supposedly ancient asexual fungus.</title>
        <authorList>
            <person name="Ropars J."/>
            <person name="Sedzielewska K."/>
            <person name="Noel J."/>
            <person name="Charron P."/>
            <person name="Farinelli L."/>
            <person name="Marton T."/>
            <person name="Kruger M."/>
            <person name="Pelin A."/>
            <person name="Brachmann A."/>
            <person name="Corradi N."/>
        </authorList>
    </citation>
    <scope>NUCLEOTIDE SEQUENCE [LARGE SCALE GENOMIC DNA]</scope>
    <source>
        <strain evidence="2 3">A5</strain>
    </source>
</reference>
<dbReference type="VEuPathDB" id="FungiDB:RhiirFUN_014388"/>
<evidence type="ECO:0000313" key="2">
    <source>
        <dbReference type="EMBL" id="PKC00959.1"/>
    </source>
</evidence>
<evidence type="ECO:0000313" key="3">
    <source>
        <dbReference type="Proteomes" id="UP000232722"/>
    </source>
</evidence>
<dbReference type="AlphaFoldDB" id="A0A2N0P2A3"/>
<feature type="region of interest" description="Disordered" evidence="1">
    <location>
        <begin position="1"/>
        <end position="35"/>
    </location>
</feature>
<protein>
    <submittedName>
        <fullName evidence="2">Uncharacterized protein</fullName>
    </submittedName>
</protein>
<proteinExistence type="predicted"/>
<gene>
    <name evidence="2" type="ORF">RhiirA5_382090</name>
</gene>
<dbReference type="VEuPathDB" id="FungiDB:RhiirA1_390652"/>
<evidence type="ECO:0000256" key="1">
    <source>
        <dbReference type="SAM" id="MobiDB-lite"/>
    </source>
</evidence>